<evidence type="ECO:0000259" key="1">
    <source>
        <dbReference type="Pfam" id="PF01206"/>
    </source>
</evidence>
<dbReference type="EMBL" id="APJX01000006">
    <property type="protein sequence ID" value="EMS78888.1"/>
    <property type="molecule type" value="Genomic_DNA"/>
</dbReference>
<dbReference type="InterPro" id="IPR001455">
    <property type="entry name" value="TusA-like"/>
</dbReference>
<accession>S0FUW7</accession>
<dbReference type="RefSeq" id="WP_006966710.1">
    <property type="nucleotide sequence ID" value="NZ_APJX01000006.1"/>
</dbReference>
<keyword evidence="3" id="KW-1185">Reference proteome</keyword>
<gene>
    <name evidence="2" type="ORF">Dpo_6c00870</name>
</gene>
<dbReference type="AlphaFoldDB" id="S0FUW7"/>
<dbReference type="InterPro" id="IPR036868">
    <property type="entry name" value="TusA-like_sf"/>
</dbReference>
<evidence type="ECO:0000313" key="2">
    <source>
        <dbReference type="EMBL" id="EMS78888.1"/>
    </source>
</evidence>
<evidence type="ECO:0000313" key="3">
    <source>
        <dbReference type="Proteomes" id="UP000014216"/>
    </source>
</evidence>
<comment type="caution">
    <text evidence="2">The sequence shown here is derived from an EMBL/GenBank/DDBJ whole genome shotgun (WGS) entry which is preliminary data.</text>
</comment>
<name>S0FUW7_9BACT</name>
<dbReference type="SUPFAM" id="SSF64307">
    <property type="entry name" value="SirA-like"/>
    <property type="match status" value="1"/>
</dbReference>
<dbReference type="Pfam" id="PF01206">
    <property type="entry name" value="TusA"/>
    <property type="match status" value="1"/>
</dbReference>
<feature type="domain" description="UPF0033" evidence="1">
    <location>
        <begin position="5"/>
        <end position="74"/>
    </location>
</feature>
<proteinExistence type="predicted"/>
<sequence>MTKKMTLNLKGVVSPMDLLKCNACLTAMDPGDILEVILADEEVVNNLTTILLRSNDEILYRQHTRDSICIGIRKGPRQYDEFPLQL</sequence>
<dbReference type="Proteomes" id="UP000014216">
    <property type="component" value="Unassembled WGS sequence"/>
</dbReference>
<protein>
    <recommendedName>
        <fullName evidence="1">UPF0033 domain-containing protein</fullName>
    </recommendedName>
</protein>
<dbReference type="OrthoDB" id="9794210at2"/>
<reference evidence="2 3" key="1">
    <citation type="journal article" date="2013" name="Genome Announc.">
        <title>Draft Genome Sequence of Desulfotignum phosphitoxidans DSM 13687 Strain FiPS-3.</title>
        <authorList>
            <person name="Poehlein A."/>
            <person name="Daniel R."/>
            <person name="Simeonova D.D."/>
        </authorList>
    </citation>
    <scope>NUCLEOTIDE SEQUENCE [LARGE SCALE GENOMIC DNA]</scope>
    <source>
        <strain evidence="2 3">DSM 13687</strain>
    </source>
</reference>
<organism evidence="2 3">
    <name type="scientific">Desulfotignum phosphitoxidans DSM 13687</name>
    <dbReference type="NCBI Taxonomy" id="1286635"/>
    <lineage>
        <taxon>Bacteria</taxon>
        <taxon>Pseudomonadati</taxon>
        <taxon>Thermodesulfobacteriota</taxon>
        <taxon>Desulfobacteria</taxon>
        <taxon>Desulfobacterales</taxon>
        <taxon>Desulfobacteraceae</taxon>
        <taxon>Desulfotignum</taxon>
    </lineage>
</organism>
<dbReference type="Gene3D" id="3.30.110.40">
    <property type="entry name" value="TusA-like domain"/>
    <property type="match status" value="1"/>
</dbReference>